<feature type="transmembrane region" description="Helical" evidence="1">
    <location>
        <begin position="67"/>
        <end position="85"/>
    </location>
</feature>
<keyword evidence="1" id="KW-0472">Membrane</keyword>
<feature type="domain" description="Phosphatidic acid phosphatase type 2/haloperoxidase" evidence="2">
    <location>
        <begin position="94"/>
        <end position="204"/>
    </location>
</feature>
<dbReference type="EMBL" id="BAAAZR010000009">
    <property type="protein sequence ID" value="GAA3815924.1"/>
    <property type="molecule type" value="Genomic_DNA"/>
</dbReference>
<dbReference type="Gene3D" id="1.20.144.10">
    <property type="entry name" value="Phosphatidic acid phosphatase type 2/haloperoxidase"/>
    <property type="match status" value="1"/>
</dbReference>
<evidence type="ECO:0000313" key="3">
    <source>
        <dbReference type="EMBL" id="GAA3815924.1"/>
    </source>
</evidence>
<feature type="transmembrane region" description="Helical" evidence="1">
    <location>
        <begin position="189"/>
        <end position="209"/>
    </location>
</feature>
<gene>
    <name evidence="3" type="ORF">GCM10022226_40840</name>
</gene>
<accession>A0ABP7IDT4</accession>
<protein>
    <recommendedName>
        <fullName evidence="2">Phosphatidic acid phosphatase type 2/haloperoxidase domain-containing protein</fullName>
    </recommendedName>
</protein>
<feature type="transmembrane region" description="Helical" evidence="1">
    <location>
        <begin position="92"/>
        <end position="113"/>
    </location>
</feature>
<evidence type="ECO:0000313" key="4">
    <source>
        <dbReference type="Proteomes" id="UP001500888"/>
    </source>
</evidence>
<dbReference type="PANTHER" id="PTHR14969">
    <property type="entry name" value="SPHINGOSINE-1-PHOSPHATE PHOSPHOHYDROLASE"/>
    <property type="match status" value="1"/>
</dbReference>
<name>A0ABP7IDT4_9ACTN</name>
<evidence type="ECO:0000256" key="1">
    <source>
        <dbReference type="SAM" id="Phobius"/>
    </source>
</evidence>
<proteinExistence type="predicted"/>
<reference evidence="4" key="1">
    <citation type="journal article" date="2019" name="Int. J. Syst. Evol. Microbiol.">
        <title>The Global Catalogue of Microorganisms (GCM) 10K type strain sequencing project: providing services to taxonomists for standard genome sequencing and annotation.</title>
        <authorList>
            <consortium name="The Broad Institute Genomics Platform"/>
            <consortium name="The Broad Institute Genome Sequencing Center for Infectious Disease"/>
            <person name="Wu L."/>
            <person name="Ma J."/>
        </authorList>
    </citation>
    <scope>NUCLEOTIDE SEQUENCE [LARGE SCALE GENOMIC DNA]</scope>
    <source>
        <strain evidence="4">JCM 16908</strain>
    </source>
</reference>
<keyword evidence="4" id="KW-1185">Reference proteome</keyword>
<dbReference type="PANTHER" id="PTHR14969:SF13">
    <property type="entry name" value="AT30094P"/>
    <property type="match status" value="1"/>
</dbReference>
<comment type="caution">
    <text evidence="3">The sequence shown here is derived from an EMBL/GenBank/DDBJ whole genome shotgun (WGS) entry which is preliminary data.</text>
</comment>
<sequence>MAKVDHIKHYASALLLPLVLMVAVTYGAGRLVLAVPTGEAALNRDLAADRTGLWNTLTDYGTSLSDTPYIVALTALAAIIFRLVYKRWRESIFLIAAVWGQSLVFLATTTLVGRHRPPVEHLDPAPPTSSFPSGHVSAAVGFYCAMALILSIHVRSRALQVVIWVLGVAAPLIVGFSRLYRGMHFLTDVAWGLLLGVFCVVVAARAILYRREERRTRLRVAGDASSARARLGEN</sequence>
<dbReference type="SUPFAM" id="SSF48317">
    <property type="entry name" value="Acid phosphatase/Vanadium-dependent haloperoxidase"/>
    <property type="match status" value="1"/>
</dbReference>
<dbReference type="CDD" id="cd03392">
    <property type="entry name" value="PAP2_like_2"/>
    <property type="match status" value="1"/>
</dbReference>
<keyword evidence="1" id="KW-1133">Transmembrane helix</keyword>
<dbReference type="Pfam" id="PF01569">
    <property type="entry name" value="PAP2"/>
    <property type="match status" value="1"/>
</dbReference>
<dbReference type="InterPro" id="IPR036938">
    <property type="entry name" value="PAP2/HPO_sf"/>
</dbReference>
<dbReference type="InterPro" id="IPR000326">
    <property type="entry name" value="PAP2/HPO"/>
</dbReference>
<feature type="transmembrane region" description="Helical" evidence="1">
    <location>
        <begin position="159"/>
        <end position="177"/>
    </location>
</feature>
<keyword evidence="1" id="KW-0812">Transmembrane</keyword>
<dbReference type="RefSeq" id="WP_344942236.1">
    <property type="nucleotide sequence ID" value="NZ_BAAAZR010000009.1"/>
</dbReference>
<feature type="transmembrane region" description="Helical" evidence="1">
    <location>
        <begin position="133"/>
        <end position="152"/>
    </location>
</feature>
<evidence type="ECO:0000259" key="2">
    <source>
        <dbReference type="SMART" id="SM00014"/>
    </source>
</evidence>
<organism evidence="3 4">
    <name type="scientific">Sphaerisporangium flaviroseum</name>
    <dbReference type="NCBI Taxonomy" id="509199"/>
    <lineage>
        <taxon>Bacteria</taxon>
        <taxon>Bacillati</taxon>
        <taxon>Actinomycetota</taxon>
        <taxon>Actinomycetes</taxon>
        <taxon>Streptosporangiales</taxon>
        <taxon>Streptosporangiaceae</taxon>
        <taxon>Sphaerisporangium</taxon>
    </lineage>
</organism>
<dbReference type="SMART" id="SM00014">
    <property type="entry name" value="acidPPc"/>
    <property type="match status" value="1"/>
</dbReference>
<dbReference type="Proteomes" id="UP001500888">
    <property type="component" value="Unassembled WGS sequence"/>
</dbReference>